<dbReference type="Proteomes" id="UP001221757">
    <property type="component" value="Unassembled WGS sequence"/>
</dbReference>
<name>A0AAD7CVU2_MYCRO</name>
<organism evidence="3 4">
    <name type="scientific">Mycena rosella</name>
    <name type="common">Pink bonnet</name>
    <name type="synonym">Agaricus rosellus</name>
    <dbReference type="NCBI Taxonomy" id="1033263"/>
    <lineage>
        <taxon>Eukaryota</taxon>
        <taxon>Fungi</taxon>
        <taxon>Dikarya</taxon>
        <taxon>Basidiomycota</taxon>
        <taxon>Agaricomycotina</taxon>
        <taxon>Agaricomycetes</taxon>
        <taxon>Agaricomycetidae</taxon>
        <taxon>Agaricales</taxon>
        <taxon>Marasmiineae</taxon>
        <taxon>Mycenaceae</taxon>
        <taxon>Mycena</taxon>
    </lineage>
</organism>
<accession>A0AAD7CVU2</accession>
<comment type="caution">
    <text evidence="3">The sequence shown here is derived from an EMBL/GenBank/DDBJ whole genome shotgun (WGS) entry which is preliminary data.</text>
</comment>
<dbReference type="EMBL" id="JARKIE010000256">
    <property type="protein sequence ID" value="KAJ7660644.1"/>
    <property type="molecule type" value="Genomic_DNA"/>
</dbReference>
<evidence type="ECO:0000256" key="2">
    <source>
        <dbReference type="SAM" id="Phobius"/>
    </source>
</evidence>
<evidence type="ECO:0000313" key="4">
    <source>
        <dbReference type="Proteomes" id="UP001221757"/>
    </source>
</evidence>
<sequence>MCDNAVYTLQSSVLILALSAVPSTIVLYTILTLVCASFVIYAAHHELPSTRLLRLDNLITAVKDILARAKSDCLRDHLVIAYEEEDLIRCAEYRELHGQVRFINSPFMLRVKLSMSNIQTGLLEVHDAPWKIFIHKMWTIWHDLGKCEHKVRGIQTSMLLILEAEHQRKLAEDLNESREAANAVIQSQSEHIWLARNSEHRRRGQGTSNGSINLCGTLNPTRISPGEGRQL</sequence>
<gene>
    <name evidence="3" type="ORF">B0H17DRAFT_1094924</name>
</gene>
<proteinExistence type="predicted"/>
<keyword evidence="2" id="KW-0472">Membrane</keyword>
<evidence type="ECO:0000313" key="3">
    <source>
        <dbReference type="EMBL" id="KAJ7660644.1"/>
    </source>
</evidence>
<keyword evidence="2" id="KW-1133">Transmembrane helix</keyword>
<evidence type="ECO:0000256" key="1">
    <source>
        <dbReference type="SAM" id="MobiDB-lite"/>
    </source>
</evidence>
<keyword evidence="2" id="KW-0812">Transmembrane</keyword>
<keyword evidence="4" id="KW-1185">Reference proteome</keyword>
<reference evidence="3" key="1">
    <citation type="submission" date="2023-03" db="EMBL/GenBank/DDBJ databases">
        <title>Massive genome expansion in bonnet fungi (Mycena s.s.) driven by repeated elements and novel gene families across ecological guilds.</title>
        <authorList>
            <consortium name="Lawrence Berkeley National Laboratory"/>
            <person name="Harder C.B."/>
            <person name="Miyauchi S."/>
            <person name="Viragh M."/>
            <person name="Kuo A."/>
            <person name="Thoen E."/>
            <person name="Andreopoulos B."/>
            <person name="Lu D."/>
            <person name="Skrede I."/>
            <person name="Drula E."/>
            <person name="Henrissat B."/>
            <person name="Morin E."/>
            <person name="Kohler A."/>
            <person name="Barry K."/>
            <person name="LaButti K."/>
            <person name="Morin E."/>
            <person name="Salamov A."/>
            <person name="Lipzen A."/>
            <person name="Mereny Z."/>
            <person name="Hegedus B."/>
            <person name="Baldrian P."/>
            <person name="Stursova M."/>
            <person name="Weitz H."/>
            <person name="Taylor A."/>
            <person name="Grigoriev I.V."/>
            <person name="Nagy L.G."/>
            <person name="Martin F."/>
            <person name="Kauserud H."/>
        </authorList>
    </citation>
    <scope>NUCLEOTIDE SEQUENCE</scope>
    <source>
        <strain evidence="3">CBHHK067</strain>
    </source>
</reference>
<dbReference type="AlphaFoldDB" id="A0AAD7CVU2"/>
<feature type="compositionally biased region" description="Polar residues" evidence="1">
    <location>
        <begin position="205"/>
        <end position="222"/>
    </location>
</feature>
<protein>
    <submittedName>
        <fullName evidence="3">Uncharacterized protein</fullName>
    </submittedName>
</protein>
<feature type="transmembrane region" description="Helical" evidence="2">
    <location>
        <begin position="25"/>
        <end position="44"/>
    </location>
</feature>
<feature type="region of interest" description="Disordered" evidence="1">
    <location>
        <begin position="199"/>
        <end position="231"/>
    </location>
</feature>